<name>A0A897N6R7_9EURY</name>
<gene>
    <name evidence="2" type="ORF">HSR121_2454</name>
</gene>
<reference evidence="2" key="1">
    <citation type="submission" date="2020-11" db="EMBL/GenBank/DDBJ databases">
        <title>Carbohydrate-dependent, anaerobic sulfur respiration: A novel catabolism in halophilic archaea.</title>
        <authorList>
            <person name="Sorokin D.Y."/>
            <person name="Messina E."/>
            <person name="Smedile F."/>
            <person name="La Cono V."/>
            <person name="Hallsworth J.E."/>
            <person name="Yakimov M.M."/>
        </authorList>
    </citation>
    <scope>NUCLEOTIDE SEQUENCE</scope>
    <source>
        <strain evidence="2">HSR12-1</strain>
    </source>
</reference>
<dbReference type="Proteomes" id="UP000663525">
    <property type="component" value="Chromosome"/>
</dbReference>
<dbReference type="EMBL" id="CP064787">
    <property type="protein sequence ID" value="QSG06775.1"/>
    <property type="molecule type" value="Genomic_DNA"/>
</dbReference>
<dbReference type="AlphaFoldDB" id="A0A897N6R7"/>
<proteinExistence type="predicted"/>
<sequence>MPGFGTRMATVVPPSKRECERCGRVDVWDDERMNWTIAEDDGEKLAGDPQCLHEWDINGSYNPLEPDE</sequence>
<organism evidence="2 3">
    <name type="scientific">Halapricum desulfuricans</name>
    <dbReference type="NCBI Taxonomy" id="2841257"/>
    <lineage>
        <taxon>Archaea</taxon>
        <taxon>Methanobacteriati</taxon>
        <taxon>Methanobacteriota</taxon>
        <taxon>Stenosarchaea group</taxon>
        <taxon>Halobacteria</taxon>
        <taxon>Halobacteriales</taxon>
        <taxon>Haloarculaceae</taxon>
        <taxon>Halapricum</taxon>
    </lineage>
</organism>
<evidence type="ECO:0000313" key="2">
    <source>
        <dbReference type="EMBL" id="QSG06775.1"/>
    </source>
</evidence>
<accession>A0A897N6R7</accession>
<dbReference type="InterPro" id="IPR046782">
    <property type="entry name" value="HEWD"/>
</dbReference>
<protein>
    <submittedName>
        <fullName evidence="2">Zn finger domain containing protein</fullName>
    </submittedName>
</protein>
<evidence type="ECO:0000313" key="3">
    <source>
        <dbReference type="Proteomes" id="UP000663525"/>
    </source>
</evidence>
<feature type="domain" description="HEWD" evidence="1">
    <location>
        <begin position="9"/>
        <end position="65"/>
    </location>
</feature>
<dbReference type="Pfam" id="PF20576">
    <property type="entry name" value="HEWD"/>
    <property type="match status" value="1"/>
</dbReference>
<evidence type="ECO:0000259" key="1">
    <source>
        <dbReference type="Pfam" id="PF20576"/>
    </source>
</evidence>